<feature type="domain" description="Acyl-CoA oxidase C-terminal" evidence="13">
    <location>
        <begin position="537"/>
        <end position="673"/>
    </location>
</feature>
<evidence type="ECO:0000256" key="9">
    <source>
        <dbReference type="ARBA" id="ARBA00023140"/>
    </source>
</evidence>
<comment type="subcellular location">
    <subcellularLocation>
        <location evidence="2">Peroxisome</location>
    </subcellularLocation>
</comment>
<proteinExistence type="inferred from homology"/>
<comment type="cofactor">
    <cofactor evidence="1">
        <name>FAD</name>
        <dbReference type="ChEBI" id="CHEBI:57692"/>
    </cofactor>
</comment>
<dbReference type="InterPro" id="IPR012258">
    <property type="entry name" value="Acyl-CoA_oxidase"/>
</dbReference>
<reference evidence="16 18" key="2">
    <citation type="submission" date="2018-03" db="EMBL/GenBank/DDBJ databases">
        <authorList>
            <person name="Fogelqvist J."/>
        </authorList>
    </citation>
    <scope>NUCLEOTIDE SEQUENCE [LARGE SCALE GENOMIC DNA]</scope>
</reference>
<dbReference type="EMBL" id="CDSF01000122">
    <property type="protein sequence ID" value="CEP02238.1"/>
    <property type="molecule type" value="Genomic_DNA"/>
</dbReference>
<dbReference type="Gene3D" id="2.40.110.10">
    <property type="entry name" value="Butyryl-CoA Dehydrogenase, subunit A, domain 2"/>
    <property type="match status" value="1"/>
</dbReference>
<keyword evidence="17" id="KW-1185">Reference proteome</keyword>
<dbReference type="Proteomes" id="UP000290189">
    <property type="component" value="Unassembled WGS sequence"/>
</dbReference>
<evidence type="ECO:0000256" key="10">
    <source>
        <dbReference type="PIRNR" id="PIRNR000168"/>
    </source>
</evidence>
<feature type="binding site" evidence="12">
    <location>
        <position position="196"/>
    </location>
    <ligand>
        <name>FAD</name>
        <dbReference type="ChEBI" id="CHEBI:57692"/>
    </ligand>
</feature>
<keyword evidence="16" id="KW-0496">Mitochondrion</keyword>
<evidence type="ECO:0000256" key="3">
    <source>
        <dbReference type="ARBA" id="ARBA00006288"/>
    </source>
</evidence>
<dbReference type="GO" id="GO:0055088">
    <property type="term" value="P:lipid homeostasis"/>
    <property type="evidence" value="ECO:0007669"/>
    <property type="project" value="TreeGrafter"/>
</dbReference>
<dbReference type="GO" id="GO:0003997">
    <property type="term" value="F:acyl-CoA oxidase activity"/>
    <property type="evidence" value="ECO:0007669"/>
    <property type="project" value="InterPro"/>
</dbReference>
<dbReference type="STRING" id="37360.A0A0G4J3N5"/>
<dbReference type="InterPro" id="IPR036250">
    <property type="entry name" value="AcylCo_DH-like_C"/>
</dbReference>
<comment type="similarity">
    <text evidence="3 10">Belongs to the acyl-CoA oxidase family.</text>
</comment>
<dbReference type="Pfam" id="PF01756">
    <property type="entry name" value="ACOX"/>
    <property type="match status" value="1"/>
</dbReference>
<name>A0A0G4J3N5_PLABS</name>
<dbReference type="GO" id="GO:0033540">
    <property type="term" value="P:fatty acid beta-oxidation using acyl-CoA oxidase"/>
    <property type="evidence" value="ECO:0007669"/>
    <property type="project" value="TreeGrafter"/>
</dbReference>
<organism evidence="15 17">
    <name type="scientific">Plasmodiophora brassicae</name>
    <name type="common">Clubroot disease agent</name>
    <dbReference type="NCBI Taxonomy" id="37360"/>
    <lineage>
        <taxon>Eukaryota</taxon>
        <taxon>Sar</taxon>
        <taxon>Rhizaria</taxon>
        <taxon>Endomyxa</taxon>
        <taxon>Phytomyxea</taxon>
        <taxon>Plasmodiophorida</taxon>
        <taxon>Plasmodiophoridae</taxon>
        <taxon>Plasmodiophora</taxon>
    </lineage>
</organism>
<protein>
    <recommendedName>
        <fullName evidence="10">Acyl-coenzyme A oxidase</fullName>
    </recommendedName>
</protein>
<dbReference type="GO" id="GO:0005777">
    <property type="term" value="C:peroxisome"/>
    <property type="evidence" value="ECO:0007669"/>
    <property type="project" value="UniProtKB-SubCell"/>
</dbReference>
<dbReference type="Gene3D" id="1.10.540.10">
    <property type="entry name" value="Acyl-CoA dehydrogenase/oxidase, N-terminal domain"/>
    <property type="match status" value="1"/>
</dbReference>
<dbReference type="GO" id="GO:0071949">
    <property type="term" value="F:FAD binding"/>
    <property type="evidence" value="ECO:0007669"/>
    <property type="project" value="InterPro"/>
</dbReference>
<geneLocation type="mitochondrion" evidence="16"/>
<dbReference type="PANTHER" id="PTHR10909">
    <property type="entry name" value="ELECTRON TRANSPORT OXIDOREDUCTASE"/>
    <property type="match status" value="1"/>
</dbReference>
<gene>
    <name evidence="15" type="ORF">PBRA_002502</name>
    <name evidence="16" type="ORF">PLBR_LOCUS798</name>
</gene>
<evidence type="ECO:0000256" key="8">
    <source>
        <dbReference type="ARBA" id="ARBA00023098"/>
    </source>
</evidence>
<feature type="active site" description="Proton acceptor" evidence="11">
    <location>
        <position position="472"/>
    </location>
</feature>
<dbReference type="InterPro" id="IPR055060">
    <property type="entry name" value="ACOX_C_alpha1"/>
</dbReference>
<keyword evidence="8" id="KW-0443">Lipid metabolism</keyword>
<sequence>MERIGRLMRQVGDRREGQVRVSPVATISTDSAPSNATLTAIRRHLPAFVREALPFSGVKILASDLDFDSELMWRTLDVYHLELRKQALELLANDPLLAIKHTLGRSIDEQRDITVKQMMVYARAKFYRFQDMFEDPLRWVTLVEILYYHGCTLATKFGVNFGLFGGTVMNMGSDEQRHKYAAGIADMSILGGFGLTELGHGSNARDVETIAEYDHSTQEFVLHTPTETAQKIFIGNFACHANHAVVFAQLFVDGVHQGVHVFLFRIRNADGSLCEGVRIKDCGIKSGLQGVDNGRLWLDRKRVPRDAILSRFGRIDAKGQYQSEIQHKGVRFTTMISALVAGRVTVAQGALNISKVSLIIAIRYALSRRQFGKADGGETLLLDYLGHQRRLFPLLAKTYALQFAINDAKQLWFNDPDPKELHVLAAALKPAMTWHRTKTLQECREACGGMGFMAANRIGPLMNDSNIDVTWEGDNNVLLQQVAAALLKEFREQLSAGHGFVGLLSYFGRQLNMEIRDTNPVTKVRSSEAHLRDFDFFNNAMEYREARLLRALVNKLNRFSGSDSQEAWNRCQDIVKELSQAHIDRIVVSSFTSAVDRADESLKPVLHILCALHALWTIQENMGFFMTFNYFSQLKVKAIWNEINRLLAALRPHARRLVDSFGIPEKLIDAPIAGDWVAAYSYPNVPDGH</sequence>
<keyword evidence="4 10" id="KW-0285">Flavoprotein</keyword>
<keyword evidence="6" id="KW-0276">Fatty acid metabolism</keyword>
<evidence type="ECO:0000256" key="7">
    <source>
        <dbReference type="ARBA" id="ARBA00023002"/>
    </source>
</evidence>
<dbReference type="InterPro" id="IPR046373">
    <property type="entry name" value="Acyl-CoA_Oxase/DH_mid-dom_sf"/>
</dbReference>
<keyword evidence="9" id="KW-0576">Peroxisome</keyword>
<dbReference type="OMA" id="TIIMAQL"/>
<dbReference type="Proteomes" id="UP000039324">
    <property type="component" value="Unassembled WGS sequence"/>
</dbReference>
<evidence type="ECO:0000256" key="4">
    <source>
        <dbReference type="ARBA" id="ARBA00022630"/>
    </source>
</evidence>
<dbReference type="SUPFAM" id="SSF47203">
    <property type="entry name" value="Acyl-CoA dehydrogenase C-terminal domain-like"/>
    <property type="match status" value="2"/>
</dbReference>
<dbReference type="SUPFAM" id="SSF56645">
    <property type="entry name" value="Acyl-CoA dehydrogenase NM domain-like"/>
    <property type="match status" value="1"/>
</dbReference>
<dbReference type="InterPro" id="IPR009100">
    <property type="entry name" value="AcylCoA_DH/oxidase_NM_dom_sf"/>
</dbReference>
<dbReference type="FunFam" id="1.20.140.10:FF:000007">
    <property type="entry name" value="Acyl-coenzyme A oxidase"/>
    <property type="match status" value="1"/>
</dbReference>
<dbReference type="EMBL" id="OVEO01000001">
    <property type="protein sequence ID" value="SPQ93583.1"/>
    <property type="molecule type" value="Genomic_DNA"/>
</dbReference>
<evidence type="ECO:0000313" key="15">
    <source>
        <dbReference type="EMBL" id="CEP02238.1"/>
    </source>
</evidence>
<feature type="binding site" evidence="12">
    <location>
        <position position="235"/>
    </location>
    <ligand>
        <name>FAD</name>
        <dbReference type="ChEBI" id="CHEBI:57692"/>
    </ligand>
</feature>
<evidence type="ECO:0000256" key="2">
    <source>
        <dbReference type="ARBA" id="ARBA00004275"/>
    </source>
</evidence>
<dbReference type="PIRSF" id="PIRSF000168">
    <property type="entry name" value="Acyl-CoA_oxidase"/>
    <property type="match status" value="1"/>
</dbReference>
<dbReference type="AlphaFoldDB" id="A0A0G4J3N5"/>
<keyword evidence="7" id="KW-0560">Oxidoreductase</keyword>
<dbReference type="InterPro" id="IPR002655">
    <property type="entry name" value="Acyl-CoA_oxidase_C"/>
</dbReference>
<evidence type="ECO:0000256" key="5">
    <source>
        <dbReference type="ARBA" id="ARBA00022827"/>
    </source>
</evidence>
<dbReference type="Pfam" id="PF22924">
    <property type="entry name" value="ACOX_C_alpha1"/>
    <property type="match status" value="1"/>
</dbReference>
<evidence type="ECO:0000259" key="13">
    <source>
        <dbReference type="Pfam" id="PF01756"/>
    </source>
</evidence>
<evidence type="ECO:0000256" key="11">
    <source>
        <dbReference type="PIRSR" id="PIRSR000168-1"/>
    </source>
</evidence>
<evidence type="ECO:0000256" key="12">
    <source>
        <dbReference type="PIRSR" id="PIRSR000168-2"/>
    </source>
</evidence>
<dbReference type="FunFam" id="1.20.140.10:FF:000010">
    <property type="entry name" value="Acyl-coenzyme A oxidase"/>
    <property type="match status" value="1"/>
</dbReference>
<dbReference type="Gene3D" id="1.20.140.10">
    <property type="entry name" value="Butyryl-CoA Dehydrogenase, subunit A, domain 3"/>
    <property type="match status" value="2"/>
</dbReference>
<dbReference type="OrthoDB" id="538336at2759"/>
<evidence type="ECO:0000256" key="6">
    <source>
        <dbReference type="ARBA" id="ARBA00022832"/>
    </source>
</evidence>
<feature type="domain" description="Acyl-CoA oxidase C-alpha1" evidence="14">
    <location>
        <begin position="338"/>
        <end position="487"/>
    </location>
</feature>
<evidence type="ECO:0000313" key="17">
    <source>
        <dbReference type="Proteomes" id="UP000039324"/>
    </source>
</evidence>
<dbReference type="InterPro" id="IPR037069">
    <property type="entry name" value="AcylCoA_DH/ox_N_sf"/>
</dbReference>
<evidence type="ECO:0000256" key="1">
    <source>
        <dbReference type="ARBA" id="ARBA00001974"/>
    </source>
</evidence>
<evidence type="ECO:0000313" key="16">
    <source>
        <dbReference type="EMBL" id="SPQ93583.1"/>
    </source>
</evidence>
<dbReference type="FunFam" id="2.40.110.10:FF:000005">
    <property type="entry name" value="Acyl-coenzyme A oxidase"/>
    <property type="match status" value="1"/>
</dbReference>
<dbReference type="GO" id="GO:0005504">
    <property type="term" value="F:fatty acid binding"/>
    <property type="evidence" value="ECO:0007669"/>
    <property type="project" value="TreeGrafter"/>
</dbReference>
<reference evidence="15 17" key="1">
    <citation type="submission" date="2015-02" db="EMBL/GenBank/DDBJ databases">
        <authorList>
            <person name="Chooi Y.-H."/>
        </authorList>
    </citation>
    <scope>NUCLEOTIDE SEQUENCE [LARGE SCALE GENOMIC DNA]</scope>
    <source>
        <strain evidence="15">E3</strain>
    </source>
</reference>
<evidence type="ECO:0000313" key="18">
    <source>
        <dbReference type="Proteomes" id="UP000290189"/>
    </source>
</evidence>
<keyword evidence="5 10" id="KW-0274">FAD</keyword>
<accession>A0A0G4J3N5</accession>
<evidence type="ECO:0000259" key="14">
    <source>
        <dbReference type="Pfam" id="PF22924"/>
    </source>
</evidence>